<keyword evidence="1 4" id="KW-0732">Signal</keyword>
<evidence type="ECO:0000256" key="3">
    <source>
        <dbReference type="SAM" id="MobiDB-lite"/>
    </source>
</evidence>
<evidence type="ECO:0000256" key="2">
    <source>
        <dbReference type="ARBA" id="ARBA00023008"/>
    </source>
</evidence>
<dbReference type="GO" id="GO:0005507">
    <property type="term" value="F:copper ion binding"/>
    <property type="evidence" value="ECO:0007669"/>
    <property type="project" value="InterPro"/>
</dbReference>
<dbReference type="Proteomes" id="UP000092627">
    <property type="component" value="Unassembled WGS sequence"/>
</dbReference>
<dbReference type="Gene3D" id="2.60.40.1220">
    <property type="match status" value="1"/>
</dbReference>
<feature type="region of interest" description="Disordered" evidence="3">
    <location>
        <begin position="23"/>
        <end position="56"/>
    </location>
</feature>
<protein>
    <submittedName>
        <fullName evidence="6">Copper resistance protein CopC</fullName>
    </submittedName>
</protein>
<dbReference type="InterPro" id="IPR014756">
    <property type="entry name" value="Ig_E-set"/>
</dbReference>
<proteinExistence type="predicted"/>
<accession>A0A1A8TIG1</accession>
<evidence type="ECO:0000256" key="4">
    <source>
        <dbReference type="SAM" id="SignalP"/>
    </source>
</evidence>
<dbReference type="InterPro" id="IPR014755">
    <property type="entry name" value="Cu-Rt/internalin_Ig-like"/>
</dbReference>
<dbReference type="Pfam" id="PF04234">
    <property type="entry name" value="CopC"/>
    <property type="match status" value="1"/>
</dbReference>
<evidence type="ECO:0000256" key="1">
    <source>
        <dbReference type="ARBA" id="ARBA00022729"/>
    </source>
</evidence>
<feature type="signal peptide" evidence="4">
    <location>
        <begin position="1"/>
        <end position="21"/>
    </location>
</feature>
<dbReference type="SUPFAM" id="SSF81296">
    <property type="entry name" value="E set domains"/>
    <property type="match status" value="1"/>
</dbReference>
<gene>
    <name evidence="6" type="ORF">MAQ5080_02591</name>
</gene>
<evidence type="ECO:0000313" key="7">
    <source>
        <dbReference type="Proteomes" id="UP000092627"/>
    </source>
</evidence>
<evidence type="ECO:0000259" key="5">
    <source>
        <dbReference type="Pfam" id="PF04234"/>
    </source>
</evidence>
<keyword evidence="2" id="KW-0186">Copper</keyword>
<feature type="domain" description="CopC" evidence="5">
    <location>
        <begin position="73"/>
        <end position="163"/>
    </location>
</feature>
<dbReference type="STRING" id="295068.MAQ5080_02591"/>
<dbReference type="GO" id="GO:0046688">
    <property type="term" value="P:response to copper ion"/>
    <property type="evidence" value="ECO:0007669"/>
    <property type="project" value="InterPro"/>
</dbReference>
<dbReference type="EMBL" id="FLOC01000015">
    <property type="protein sequence ID" value="SBS33471.1"/>
    <property type="molecule type" value="Genomic_DNA"/>
</dbReference>
<name>A0A1A8TIG1_9GAMM</name>
<feature type="compositionally biased region" description="Polar residues" evidence="3">
    <location>
        <begin position="23"/>
        <end position="42"/>
    </location>
</feature>
<dbReference type="InterPro" id="IPR007348">
    <property type="entry name" value="CopC_dom"/>
</dbReference>
<feature type="chain" id="PRO_5008379055" evidence="4">
    <location>
        <begin position="22"/>
        <end position="166"/>
    </location>
</feature>
<dbReference type="AlphaFoldDB" id="A0A1A8TIG1"/>
<keyword evidence="7" id="KW-1185">Reference proteome</keyword>
<sequence length="166" mass="17988">MKAMKLTLAAVAIAVSAGTMADNSNGMNHSQMGGGDKQQTGMNHAEMGSGGMGNSDMDHSNMPDPAMNGGAMHEMMHSTYPADGAMMMEPVEHLKMHFTEPMRVMNVKLIGSDGKPVAIKYKRGGDAMHEFMVTLPKLKPDTYQVHWKAKGTDGHMMDGNFGFMQH</sequence>
<dbReference type="GO" id="GO:0042597">
    <property type="term" value="C:periplasmic space"/>
    <property type="evidence" value="ECO:0007669"/>
    <property type="project" value="InterPro"/>
</dbReference>
<reference evidence="6 7" key="1">
    <citation type="submission" date="2016-06" db="EMBL/GenBank/DDBJ databases">
        <authorList>
            <person name="Kjaerup R.B."/>
            <person name="Dalgaard T.S."/>
            <person name="Juul-Madsen H.R."/>
        </authorList>
    </citation>
    <scope>NUCLEOTIDE SEQUENCE [LARGE SCALE GENOMIC DNA]</scope>
    <source>
        <strain evidence="6 7">CECT 5080</strain>
    </source>
</reference>
<evidence type="ECO:0000313" key="6">
    <source>
        <dbReference type="EMBL" id="SBS33471.1"/>
    </source>
</evidence>
<dbReference type="RefSeq" id="WP_231870841.1">
    <property type="nucleotide sequence ID" value="NZ_FLOC01000015.1"/>
</dbReference>
<organism evidence="6 7">
    <name type="scientific">Marinomonas aquimarina</name>
    <dbReference type="NCBI Taxonomy" id="295068"/>
    <lineage>
        <taxon>Bacteria</taxon>
        <taxon>Pseudomonadati</taxon>
        <taxon>Pseudomonadota</taxon>
        <taxon>Gammaproteobacteria</taxon>
        <taxon>Oceanospirillales</taxon>
        <taxon>Oceanospirillaceae</taxon>
        <taxon>Marinomonas</taxon>
    </lineage>
</organism>